<accession>A0A8J1TU90</accession>
<feature type="region of interest" description="Disordered" evidence="1">
    <location>
        <begin position="1"/>
        <end position="66"/>
    </location>
</feature>
<feature type="region of interest" description="Disordered" evidence="1">
    <location>
        <begin position="245"/>
        <end position="264"/>
    </location>
</feature>
<feature type="compositionally biased region" description="Basic and acidic residues" evidence="1">
    <location>
        <begin position="245"/>
        <end position="258"/>
    </location>
</feature>
<dbReference type="Proteomes" id="UP000749559">
    <property type="component" value="Unassembled WGS sequence"/>
</dbReference>
<sequence>MDKASQSYGQRKTTHVNSNPLVAEPSNWESMTKRTHNLKFTPGPSPTLPDLPPSKSHNRAHNPHSKNVYHIRRFNNERVCDVTSSENGEQDRTFNSQSISRTTYGPKPLGSERRFTKSLYTSKDPHPLVNTIVPIDHQIDETRANFAKCERILPADAKVHMLNTKPFVTLKRRVTPPTEEGGVFYHDVPRLNKESVTLLSGGQSFSRRKASKGPAETLCVNGFDGGPQGEAWPTRHSFYKNAFHRSDNRKSQLPDVRDNQYTIN</sequence>
<feature type="compositionally biased region" description="Basic residues" evidence="1">
    <location>
        <begin position="56"/>
        <end position="66"/>
    </location>
</feature>
<keyword evidence="3" id="KW-1185">Reference proteome</keyword>
<dbReference type="EMBL" id="CAIIXF020000010">
    <property type="protein sequence ID" value="CAH1796016.1"/>
    <property type="molecule type" value="Genomic_DNA"/>
</dbReference>
<feature type="compositionally biased region" description="Pro residues" evidence="1">
    <location>
        <begin position="43"/>
        <end position="52"/>
    </location>
</feature>
<name>A0A8J1TU90_OWEFU</name>
<reference evidence="2" key="1">
    <citation type="submission" date="2022-03" db="EMBL/GenBank/DDBJ databases">
        <authorList>
            <person name="Martin C."/>
        </authorList>
    </citation>
    <scope>NUCLEOTIDE SEQUENCE</scope>
</reference>
<dbReference type="AlphaFoldDB" id="A0A8J1TU90"/>
<gene>
    <name evidence="2" type="ORF">OFUS_LOCUS20472</name>
</gene>
<evidence type="ECO:0000313" key="2">
    <source>
        <dbReference type="EMBL" id="CAH1796016.1"/>
    </source>
</evidence>
<feature type="compositionally biased region" description="Polar residues" evidence="1">
    <location>
        <begin position="1"/>
        <end position="20"/>
    </location>
</feature>
<evidence type="ECO:0000313" key="3">
    <source>
        <dbReference type="Proteomes" id="UP000749559"/>
    </source>
</evidence>
<organism evidence="2 3">
    <name type="scientific">Owenia fusiformis</name>
    <name type="common">Polychaete worm</name>
    <dbReference type="NCBI Taxonomy" id="6347"/>
    <lineage>
        <taxon>Eukaryota</taxon>
        <taxon>Metazoa</taxon>
        <taxon>Spiralia</taxon>
        <taxon>Lophotrochozoa</taxon>
        <taxon>Annelida</taxon>
        <taxon>Polychaeta</taxon>
        <taxon>Sedentaria</taxon>
        <taxon>Canalipalpata</taxon>
        <taxon>Sabellida</taxon>
        <taxon>Oweniida</taxon>
        <taxon>Oweniidae</taxon>
        <taxon>Owenia</taxon>
    </lineage>
</organism>
<dbReference type="OrthoDB" id="6066070at2759"/>
<protein>
    <submittedName>
        <fullName evidence="2">Uncharacterized protein</fullName>
    </submittedName>
</protein>
<proteinExistence type="predicted"/>
<comment type="caution">
    <text evidence="2">The sequence shown here is derived from an EMBL/GenBank/DDBJ whole genome shotgun (WGS) entry which is preliminary data.</text>
</comment>
<evidence type="ECO:0000256" key="1">
    <source>
        <dbReference type="SAM" id="MobiDB-lite"/>
    </source>
</evidence>